<dbReference type="CDD" id="cd03264">
    <property type="entry name" value="ABC_drug_resistance_like"/>
    <property type="match status" value="1"/>
</dbReference>
<keyword evidence="3" id="KW-0547">Nucleotide-binding</keyword>
<evidence type="ECO:0000313" key="7">
    <source>
        <dbReference type="Proteomes" id="UP000260812"/>
    </source>
</evidence>
<dbReference type="InterPro" id="IPR027417">
    <property type="entry name" value="P-loop_NTPase"/>
</dbReference>
<comment type="similarity">
    <text evidence="1">Belongs to the ABC transporter superfamily.</text>
</comment>
<keyword evidence="2" id="KW-0813">Transport</keyword>
<evidence type="ECO:0000259" key="5">
    <source>
        <dbReference type="PROSITE" id="PS50893"/>
    </source>
</evidence>
<dbReference type="SUPFAM" id="SSF52540">
    <property type="entry name" value="P-loop containing nucleoside triphosphate hydrolases"/>
    <property type="match status" value="1"/>
</dbReference>
<dbReference type="RefSeq" id="WP_021636275.1">
    <property type="nucleotide sequence ID" value="NZ_CANNOQ010000021.1"/>
</dbReference>
<keyword evidence="7" id="KW-1185">Reference proteome</keyword>
<accession>A0A3E3HVM8</accession>
<evidence type="ECO:0000256" key="4">
    <source>
        <dbReference type="ARBA" id="ARBA00022840"/>
    </source>
</evidence>
<dbReference type="Gene3D" id="3.40.50.300">
    <property type="entry name" value="P-loop containing nucleotide triphosphate hydrolases"/>
    <property type="match status" value="1"/>
</dbReference>
<dbReference type="InterPro" id="IPR003593">
    <property type="entry name" value="AAA+_ATPase"/>
</dbReference>
<reference evidence="6" key="1">
    <citation type="submission" date="2018-08" db="EMBL/GenBank/DDBJ databases">
        <title>A genome reference for cultivated species of the human gut microbiota.</title>
        <authorList>
            <person name="Zou Y."/>
            <person name="Xue W."/>
            <person name="Luo G."/>
        </authorList>
    </citation>
    <scope>NUCLEOTIDE SEQUENCE [LARGE SCALE GENOMIC DNA]</scope>
    <source>
        <strain evidence="6">TF05-5AC</strain>
    </source>
</reference>
<dbReference type="EMBL" id="QVLV01000034">
    <property type="protein sequence ID" value="RGE55883.1"/>
    <property type="molecule type" value="Genomic_DNA"/>
</dbReference>
<dbReference type="GO" id="GO:0005524">
    <property type="term" value="F:ATP binding"/>
    <property type="evidence" value="ECO:0007669"/>
    <property type="project" value="UniProtKB-KW"/>
</dbReference>
<sequence length="293" mass="32849">MLELKLDEVTKKYKDNIAVNHISAAFTHGVYGLLGANGAGKTTLLRLLCDILRPDEGKILCNGRPIDKLGAGYRRYMGYLPQDFGFYPDFTAERFLMYMAALKALPVSEAKRKTQELLAMVGLEENSKKKIKTLSGGMVRRLGIAQAMLNDPEILILDEPTSGLDPKERIRFRNIISAFSRDRIVILSTHIVSDVEYIADEILLMKGGKLLQQGSVENVARQVQGWVWELAADREEAEALNRRYAVSSLKNQGDKTALRIISEDCPAPEAVSVPPTLEDVYLYYFREEADKCC</sequence>
<protein>
    <submittedName>
        <fullName evidence="6">ABC transporter ATP-binding protein</fullName>
    </submittedName>
</protein>
<dbReference type="PANTHER" id="PTHR43335">
    <property type="entry name" value="ABC TRANSPORTER, ATP-BINDING PROTEIN"/>
    <property type="match status" value="1"/>
</dbReference>
<organism evidence="6 7">
    <name type="scientific">Eisenbergiella massiliensis</name>
    <dbReference type="NCBI Taxonomy" id="1720294"/>
    <lineage>
        <taxon>Bacteria</taxon>
        <taxon>Bacillati</taxon>
        <taxon>Bacillota</taxon>
        <taxon>Clostridia</taxon>
        <taxon>Lachnospirales</taxon>
        <taxon>Lachnospiraceae</taxon>
        <taxon>Eisenbergiella</taxon>
    </lineage>
</organism>
<name>A0A3E3HVM8_9FIRM</name>
<dbReference type="GO" id="GO:0016887">
    <property type="term" value="F:ATP hydrolysis activity"/>
    <property type="evidence" value="ECO:0007669"/>
    <property type="project" value="InterPro"/>
</dbReference>
<gene>
    <name evidence="6" type="ORF">DXC51_26920</name>
</gene>
<dbReference type="GeneID" id="97990385"/>
<dbReference type="Pfam" id="PF00005">
    <property type="entry name" value="ABC_tran"/>
    <property type="match status" value="1"/>
</dbReference>
<dbReference type="Proteomes" id="UP000260812">
    <property type="component" value="Unassembled WGS sequence"/>
</dbReference>
<dbReference type="InterPro" id="IPR003439">
    <property type="entry name" value="ABC_transporter-like_ATP-bd"/>
</dbReference>
<evidence type="ECO:0000256" key="1">
    <source>
        <dbReference type="ARBA" id="ARBA00005417"/>
    </source>
</evidence>
<dbReference type="PROSITE" id="PS50893">
    <property type="entry name" value="ABC_TRANSPORTER_2"/>
    <property type="match status" value="1"/>
</dbReference>
<evidence type="ECO:0000256" key="2">
    <source>
        <dbReference type="ARBA" id="ARBA00022448"/>
    </source>
</evidence>
<comment type="caution">
    <text evidence="6">The sequence shown here is derived from an EMBL/GenBank/DDBJ whole genome shotgun (WGS) entry which is preliminary data.</text>
</comment>
<feature type="domain" description="ABC transporter" evidence="5">
    <location>
        <begin position="4"/>
        <end position="232"/>
    </location>
</feature>
<evidence type="ECO:0000256" key="3">
    <source>
        <dbReference type="ARBA" id="ARBA00022741"/>
    </source>
</evidence>
<proteinExistence type="inferred from homology"/>
<evidence type="ECO:0000313" key="6">
    <source>
        <dbReference type="EMBL" id="RGE55883.1"/>
    </source>
</evidence>
<keyword evidence="4 6" id="KW-0067">ATP-binding</keyword>
<dbReference type="AlphaFoldDB" id="A0A3E3HVM8"/>
<dbReference type="SMART" id="SM00382">
    <property type="entry name" value="AAA"/>
    <property type="match status" value="1"/>
</dbReference>
<dbReference type="PANTHER" id="PTHR43335:SF2">
    <property type="entry name" value="ABC TRANSPORTER, ATP-BINDING PROTEIN"/>
    <property type="match status" value="1"/>
</dbReference>